<reference evidence="2 3" key="1">
    <citation type="submission" date="2018-11" db="EMBL/GenBank/DDBJ databases">
        <title>Haplotype-resolved cattle genomes.</title>
        <authorList>
            <person name="Low W.Y."/>
            <person name="Tearle R."/>
            <person name="Bickhart D.M."/>
            <person name="Rosen B.D."/>
            <person name="Koren S."/>
            <person name="Rhie A."/>
            <person name="Hiendleder S."/>
            <person name="Phillippy A.M."/>
            <person name="Smith T.P.L."/>
            <person name="Williams J.L."/>
        </authorList>
    </citation>
    <scope>NUCLEOTIDE SEQUENCE [LARGE SCALE GENOMIC DNA]</scope>
</reference>
<feature type="compositionally biased region" description="Basic and acidic residues" evidence="1">
    <location>
        <begin position="82"/>
        <end position="91"/>
    </location>
</feature>
<proteinExistence type="predicted"/>
<evidence type="ECO:0000313" key="2">
    <source>
        <dbReference type="Ensembl" id="ENSBIXP00000043567.1"/>
    </source>
</evidence>
<evidence type="ECO:0000313" key="3">
    <source>
        <dbReference type="Proteomes" id="UP000314981"/>
    </source>
</evidence>
<protein>
    <submittedName>
        <fullName evidence="2">Lengsin, lens protein with glutamine synthetase domain</fullName>
    </submittedName>
</protein>
<keyword evidence="3" id="KW-1185">Reference proteome</keyword>
<dbReference type="Ensembl" id="ENSBIXT00000052326.1">
    <property type="protein sequence ID" value="ENSBIXP00000043567.1"/>
    <property type="gene ID" value="ENSBIXG00000027711.1"/>
</dbReference>
<organism evidence="2 3">
    <name type="scientific">Bos indicus x Bos taurus</name>
    <name type="common">Hybrid cattle</name>
    <dbReference type="NCBI Taxonomy" id="30522"/>
    <lineage>
        <taxon>Eukaryota</taxon>
        <taxon>Metazoa</taxon>
        <taxon>Chordata</taxon>
        <taxon>Craniata</taxon>
        <taxon>Vertebrata</taxon>
        <taxon>Euteleostomi</taxon>
        <taxon>Mammalia</taxon>
        <taxon>Eutheria</taxon>
        <taxon>Laurasiatheria</taxon>
        <taxon>Artiodactyla</taxon>
        <taxon>Ruminantia</taxon>
        <taxon>Pecora</taxon>
        <taxon>Bovidae</taxon>
        <taxon>Bovinae</taxon>
        <taxon>Bos</taxon>
    </lineage>
</organism>
<feature type="region of interest" description="Disordered" evidence="1">
    <location>
        <begin position="1"/>
        <end position="27"/>
    </location>
</feature>
<dbReference type="AlphaFoldDB" id="A0A4W2F2E3"/>
<dbReference type="Proteomes" id="UP000314981">
    <property type="component" value="Chromosome 2"/>
</dbReference>
<evidence type="ECO:0000256" key="1">
    <source>
        <dbReference type="SAM" id="MobiDB-lite"/>
    </source>
</evidence>
<name>A0A4W2F2E3_BOBOX</name>
<feature type="compositionally biased region" description="Basic and acidic residues" evidence="1">
    <location>
        <begin position="1"/>
        <end position="18"/>
    </location>
</feature>
<accession>A0A4W2F2E3</accession>
<sequence>MNDEGDLLKEDTRDEGNETKASSVSKLMRTREKVTKLHIFSTEVGEMDISNSKEKNRNLRVCHKLGDTDKPVMVPGSPESHLTPDDKDSKDQTVAIKPLSLPTLINDPGDEFHPNSK</sequence>
<feature type="region of interest" description="Disordered" evidence="1">
    <location>
        <begin position="66"/>
        <end position="117"/>
    </location>
</feature>
<reference evidence="2" key="3">
    <citation type="submission" date="2025-09" db="UniProtKB">
        <authorList>
            <consortium name="Ensembl"/>
        </authorList>
    </citation>
    <scope>IDENTIFICATION</scope>
</reference>
<reference evidence="2" key="2">
    <citation type="submission" date="2025-08" db="UniProtKB">
        <authorList>
            <consortium name="Ensembl"/>
        </authorList>
    </citation>
    <scope>IDENTIFICATION</scope>
</reference>